<evidence type="ECO:0000313" key="1">
    <source>
        <dbReference type="EMBL" id="KAH6632088.1"/>
    </source>
</evidence>
<reference evidence="1 2" key="1">
    <citation type="journal article" date="2021" name="Nat. Commun.">
        <title>Genetic determinants of endophytism in the Arabidopsis root mycobiome.</title>
        <authorList>
            <person name="Mesny F."/>
            <person name="Miyauchi S."/>
            <person name="Thiergart T."/>
            <person name="Pickel B."/>
            <person name="Atanasova L."/>
            <person name="Karlsson M."/>
            <person name="Huettel B."/>
            <person name="Barry K.W."/>
            <person name="Haridas S."/>
            <person name="Chen C."/>
            <person name="Bauer D."/>
            <person name="Andreopoulos W."/>
            <person name="Pangilinan J."/>
            <person name="LaButti K."/>
            <person name="Riley R."/>
            <person name="Lipzen A."/>
            <person name="Clum A."/>
            <person name="Drula E."/>
            <person name="Henrissat B."/>
            <person name="Kohler A."/>
            <person name="Grigoriev I.V."/>
            <person name="Martin F.M."/>
            <person name="Hacquard S."/>
        </authorList>
    </citation>
    <scope>NUCLEOTIDE SEQUENCE [LARGE SCALE GENOMIC DNA]</scope>
    <source>
        <strain evidence="1 2">MPI-SDFR-AT-0079</strain>
    </source>
</reference>
<accession>A0ACB7P9F5</accession>
<dbReference type="Proteomes" id="UP000724584">
    <property type="component" value="Unassembled WGS sequence"/>
</dbReference>
<gene>
    <name evidence="1" type="ORF">F5144DRAFT_240550</name>
</gene>
<keyword evidence="2" id="KW-1185">Reference proteome</keyword>
<dbReference type="EMBL" id="JAGIZQ010000004">
    <property type="protein sequence ID" value="KAH6632088.1"/>
    <property type="molecule type" value="Genomic_DNA"/>
</dbReference>
<comment type="caution">
    <text evidence="1">The sequence shown here is derived from an EMBL/GenBank/DDBJ whole genome shotgun (WGS) entry which is preliminary data.</text>
</comment>
<protein>
    <submittedName>
        <fullName evidence="1">Uncharacterized protein</fullName>
    </submittedName>
</protein>
<sequence length="96" mass="10846">MQLPWSPGQCLFLLADALLRAVNRDGMCGAASMTSARQGTSPFSISARRDRLKDHHSICTKFWLPHGREIPVFSSPMICTLYNQNGTHLRLQRDFL</sequence>
<name>A0ACB7P9F5_9PEZI</name>
<organism evidence="1 2">
    <name type="scientific">Chaetomium tenue</name>
    <dbReference type="NCBI Taxonomy" id="1854479"/>
    <lineage>
        <taxon>Eukaryota</taxon>
        <taxon>Fungi</taxon>
        <taxon>Dikarya</taxon>
        <taxon>Ascomycota</taxon>
        <taxon>Pezizomycotina</taxon>
        <taxon>Sordariomycetes</taxon>
        <taxon>Sordariomycetidae</taxon>
        <taxon>Sordariales</taxon>
        <taxon>Chaetomiaceae</taxon>
        <taxon>Chaetomium</taxon>
    </lineage>
</organism>
<evidence type="ECO:0000313" key="2">
    <source>
        <dbReference type="Proteomes" id="UP000724584"/>
    </source>
</evidence>
<proteinExistence type="predicted"/>